<dbReference type="GO" id="GO:0005525">
    <property type="term" value="F:GTP binding"/>
    <property type="evidence" value="ECO:0007669"/>
    <property type="project" value="InterPro"/>
</dbReference>
<reference evidence="4" key="1">
    <citation type="journal article" date="2020" name="Stud. Mycol.">
        <title>101 Dothideomycetes genomes: a test case for predicting lifestyles and emergence of pathogens.</title>
        <authorList>
            <person name="Haridas S."/>
            <person name="Albert R."/>
            <person name="Binder M."/>
            <person name="Bloem J."/>
            <person name="Labutti K."/>
            <person name="Salamov A."/>
            <person name="Andreopoulos B."/>
            <person name="Baker S."/>
            <person name="Barry K."/>
            <person name="Bills G."/>
            <person name="Bluhm B."/>
            <person name="Cannon C."/>
            <person name="Castanera R."/>
            <person name="Culley D."/>
            <person name="Daum C."/>
            <person name="Ezra D."/>
            <person name="Gonzalez J."/>
            <person name="Henrissat B."/>
            <person name="Kuo A."/>
            <person name="Liang C."/>
            <person name="Lipzen A."/>
            <person name="Lutzoni F."/>
            <person name="Magnuson J."/>
            <person name="Mondo S."/>
            <person name="Nolan M."/>
            <person name="Ohm R."/>
            <person name="Pangilinan J."/>
            <person name="Park H.-J."/>
            <person name="Ramirez L."/>
            <person name="Alfaro M."/>
            <person name="Sun H."/>
            <person name="Tritt A."/>
            <person name="Yoshinaga Y."/>
            <person name="Zwiers L.-H."/>
            <person name="Turgeon B."/>
            <person name="Goodwin S."/>
            <person name="Spatafora J."/>
            <person name="Crous P."/>
            <person name="Grigoriev I."/>
        </authorList>
    </citation>
    <scope>NUCLEOTIDE SEQUENCE</scope>
    <source>
        <strain evidence="4">CBS 183.55</strain>
    </source>
</reference>
<dbReference type="Proteomes" id="UP000800082">
    <property type="component" value="Unassembled WGS sequence"/>
</dbReference>
<dbReference type="CDD" id="cd00882">
    <property type="entry name" value="Ras_like_GTPase"/>
    <property type="match status" value="1"/>
</dbReference>
<protein>
    <recommendedName>
        <fullName evidence="3">AIG1-type G domain-containing protein</fullName>
    </recommendedName>
</protein>
<dbReference type="AlphaFoldDB" id="A0A6A5RID0"/>
<evidence type="ECO:0000256" key="1">
    <source>
        <dbReference type="ARBA" id="ARBA00022741"/>
    </source>
</evidence>
<dbReference type="Gene3D" id="3.40.50.300">
    <property type="entry name" value="P-loop containing nucleotide triphosphate hydrolases"/>
    <property type="match status" value="1"/>
</dbReference>
<dbReference type="InterPro" id="IPR006703">
    <property type="entry name" value="G_AIG1"/>
</dbReference>
<evidence type="ECO:0000313" key="5">
    <source>
        <dbReference type="Proteomes" id="UP000800082"/>
    </source>
</evidence>
<gene>
    <name evidence="4" type="ORF">M421DRAFT_421743</name>
</gene>
<keyword evidence="1" id="KW-0547">Nucleotide-binding</keyword>
<dbReference type="InterPro" id="IPR027417">
    <property type="entry name" value="P-loop_NTPase"/>
</dbReference>
<evidence type="ECO:0000259" key="3">
    <source>
        <dbReference type="Pfam" id="PF04548"/>
    </source>
</evidence>
<evidence type="ECO:0000256" key="2">
    <source>
        <dbReference type="SAM" id="MobiDB-lite"/>
    </source>
</evidence>
<feature type="non-terminal residue" evidence="4">
    <location>
        <position position="518"/>
    </location>
</feature>
<dbReference type="EMBL" id="ML978972">
    <property type="protein sequence ID" value="KAF1927339.1"/>
    <property type="molecule type" value="Genomic_DNA"/>
</dbReference>
<keyword evidence="5" id="KW-1185">Reference proteome</keyword>
<feature type="compositionally biased region" description="Polar residues" evidence="2">
    <location>
        <begin position="392"/>
        <end position="402"/>
    </location>
</feature>
<dbReference type="GeneID" id="54350601"/>
<dbReference type="RefSeq" id="XP_033447591.1">
    <property type="nucleotide sequence ID" value="XM_033592933.1"/>
</dbReference>
<feature type="domain" description="AIG1-type G" evidence="3">
    <location>
        <begin position="15"/>
        <end position="168"/>
    </location>
</feature>
<feature type="compositionally biased region" description="Basic and acidic residues" evidence="2">
    <location>
        <begin position="403"/>
        <end position="415"/>
    </location>
</feature>
<feature type="region of interest" description="Disordered" evidence="2">
    <location>
        <begin position="392"/>
        <end position="465"/>
    </location>
</feature>
<proteinExistence type="predicted"/>
<dbReference type="SUPFAM" id="SSF52540">
    <property type="entry name" value="P-loop containing nucleoside triphosphate hydrolases"/>
    <property type="match status" value="1"/>
</dbReference>
<dbReference type="OrthoDB" id="8954335at2759"/>
<organism evidence="4 5">
    <name type="scientific">Didymella exigua CBS 183.55</name>
    <dbReference type="NCBI Taxonomy" id="1150837"/>
    <lineage>
        <taxon>Eukaryota</taxon>
        <taxon>Fungi</taxon>
        <taxon>Dikarya</taxon>
        <taxon>Ascomycota</taxon>
        <taxon>Pezizomycotina</taxon>
        <taxon>Dothideomycetes</taxon>
        <taxon>Pleosporomycetidae</taxon>
        <taxon>Pleosporales</taxon>
        <taxon>Pleosporineae</taxon>
        <taxon>Didymellaceae</taxon>
        <taxon>Didymella</taxon>
    </lineage>
</organism>
<sequence>MSERLSTSSSKEVGIIVMGLTGAGKSAYISRLTEQNVEIGHILRSCTTRVNGYPYCQPNGQRIWLIDTPGFDDTNKANATILREIVSFLCAFCHEGNLIIGGLLYIHRITDIRMAGSSLTSLRILEALCGEACFGDITVITTMWDTLQTQAARDLAQGRELALQKKVNFFGRLKSKGAEFKRSSKDGRCGTAIIEAIAGRKKPVTFAVQTEMMSNANIKLANTTVGTYLNGNLKLTRQNLEKRLNQVEAYSRGDPEGNEDLIADIREQLHLLNETAGDQECLNVTYEELRRERRIELGANMAQDVERENDTVKTTTEIKLEHEIKRLRQDNRGLQQGQKQLNKARERELAQQHTQIQSLEDALAYEKAQKDNKSKFPGFFDFILGRTAKVSTTRNEITSSIHEGTRESRQHESRRSRSRKPRQQDQRSSDAAVRTLVPHSVFNHARPADPGISQTSMSDGPPEYEHSIATTARSTSPENLNRNGGYPANVIIDPSGIKRNYSMPLSFAIPRTIPIYEN</sequence>
<evidence type="ECO:0000313" key="4">
    <source>
        <dbReference type="EMBL" id="KAF1927339.1"/>
    </source>
</evidence>
<feature type="compositionally biased region" description="Polar residues" evidence="2">
    <location>
        <begin position="332"/>
        <end position="341"/>
    </location>
</feature>
<dbReference type="Pfam" id="PF04548">
    <property type="entry name" value="AIG1"/>
    <property type="match status" value="1"/>
</dbReference>
<accession>A0A6A5RID0</accession>
<name>A0A6A5RID0_9PLEO</name>
<feature type="region of interest" description="Disordered" evidence="2">
    <location>
        <begin position="329"/>
        <end position="353"/>
    </location>
</feature>